<accession>A0A7S3PLM6</accession>
<dbReference type="PANTHER" id="PTHR10003">
    <property type="entry name" value="SUPEROXIDE DISMUTASE CU-ZN -RELATED"/>
    <property type="match status" value="1"/>
</dbReference>
<gene>
    <name evidence="11" type="ORF">ASTO00021_LOCUS13534</name>
</gene>
<evidence type="ECO:0000256" key="5">
    <source>
        <dbReference type="ARBA" id="ARBA00023002"/>
    </source>
</evidence>
<evidence type="ECO:0000256" key="4">
    <source>
        <dbReference type="ARBA" id="ARBA00022862"/>
    </source>
</evidence>
<feature type="domain" description="Superoxide dismutase copper/zinc binding" evidence="10">
    <location>
        <begin position="20"/>
        <end position="157"/>
    </location>
</feature>
<comment type="cofactor">
    <cofactor evidence="9">
        <name>Zn(2+)</name>
        <dbReference type="ChEBI" id="CHEBI:29105"/>
    </cofactor>
    <text evidence="9">Binds 1 zinc ion per subunit.</text>
</comment>
<evidence type="ECO:0000259" key="10">
    <source>
        <dbReference type="Pfam" id="PF00080"/>
    </source>
</evidence>
<evidence type="ECO:0000256" key="7">
    <source>
        <dbReference type="ARBA" id="ARBA00023157"/>
    </source>
</evidence>
<dbReference type="PROSITE" id="PS00332">
    <property type="entry name" value="SOD_CU_ZN_2"/>
    <property type="match status" value="1"/>
</dbReference>
<keyword evidence="6 9" id="KW-0186">Copper</keyword>
<dbReference type="Pfam" id="PF00080">
    <property type="entry name" value="Sod_Cu"/>
    <property type="match status" value="1"/>
</dbReference>
<dbReference type="FunFam" id="2.60.40.200:FF:000003">
    <property type="entry name" value="Superoxide dismutase [Cu-Zn], chloroplastic"/>
    <property type="match status" value="1"/>
</dbReference>
<name>A0A7S3PLM6_9STRA</name>
<evidence type="ECO:0000256" key="1">
    <source>
        <dbReference type="ARBA" id="ARBA00010457"/>
    </source>
</evidence>
<keyword evidence="2 9" id="KW-0479">Metal-binding</keyword>
<dbReference type="InterPro" id="IPR024134">
    <property type="entry name" value="SOD_Cu/Zn_/chaperone"/>
</dbReference>
<dbReference type="SUPFAM" id="SSF49329">
    <property type="entry name" value="Cu,Zn superoxide dismutase-like"/>
    <property type="match status" value="1"/>
</dbReference>
<comment type="cofactor">
    <cofactor evidence="9">
        <name>Cu cation</name>
        <dbReference type="ChEBI" id="CHEBI:23378"/>
    </cofactor>
    <text evidence="9">Binds 1 copper ion per subunit.</text>
</comment>
<dbReference type="Gene3D" id="2.60.40.200">
    <property type="entry name" value="Superoxide dismutase, copper/zinc binding domain"/>
    <property type="match status" value="1"/>
</dbReference>
<sequence>MEPQHIKAICQLRPDGNSGVSGTVFFVGGHNLPTKITAEIHGLSKGKHGFHIHEFGNLTEGCKTAGGHYNPHNSTHGAPSDPKGKRHIGDLGNVICKKDGEKAVFELTDAHVRLSGPYSVIGRSVVAHADEDDLGKGGYEDSLTTGHAGGRVACGVIGLAEESYDKGRAGI</sequence>
<proteinExistence type="inferred from homology"/>
<evidence type="ECO:0000256" key="9">
    <source>
        <dbReference type="RuleBase" id="RU000393"/>
    </source>
</evidence>
<comment type="catalytic activity">
    <reaction evidence="8 9">
        <text>2 superoxide + 2 H(+) = H2O2 + O2</text>
        <dbReference type="Rhea" id="RHEA:20696"/>
        <dbReference type="ChEBI" id="CHEBI:15378"/>
        <dbReference type="ChEBI" id="CHEBI:15379"/>
        <dbReference type="ChEBI" id="CHEBI:16240"/>
        <dbReference type="ChEBI" id="CHEBI:18421"/>
        <dbReference type="EC" id="1.15.1.1"/>
    </reaction>
</comment>
<dbReference type="GO" id="GO:0009507">
    <property type="term" value="C:chloroplast"/>
    <property type="evidence" value="ECO:0007669"/>
    <property type="project" value="UniProtKB-ARBA"/>
</dbReference>
<comment type="function">
    <text evidence="9">Destroys radicals which are normally produced within the cells and which are toxic to biological systems.</text>
</comment>
<organism evidence="11">
    <name type="scientific">Aplanochytrium stocchinoi</name>
    <dbReference type="NCBI Taxonomy" id="215587"/>
    <lineage>
        <taxon>Eukaryota</taxon>
        <taxon>Sar</taxon>
        <taxon>Stramenopiles</taxon>
        <taxon>Bigyra</taxon>
        <taxon>Labyrinthulomycetes</taxon>
        <taxon>Thraustochytrida</taxon>
        <taxon>Thraustochytriidae</taxon>
        <taxon>Aplanochytrium</taxon>
    </lineage>
</organism>
<dbReference type="AlphaFoldDB" id="A0A7S3PLM6"/>
<keyword evidence="3 9" id="KW-0862">Zinc</keyword>
<evidence type="ECO:0000256" key="2">
    <source>
        <dbReference type="ARBA" id="ARBA00022723"/>
    </source>
</evidence>
<evidence type="ECO:0000256" key="6">
    <source>
        <dbReference type="ARBA" id="ARBA00023008"/>
    </source>
</evidence>
<dbReference type="InterPro" id="IPR001424">
    <property type="entry name" value="SOD_Cu_Zn_dom"/>
</dbReference>
<evidence type="ECO:0000256" key="8">
    <source>
        <dbReference type="ARBA" id="ARBA00049204"/>
    </source>
</evidence>
<evidence type="ECO:0000313" key="11">
    <source>
        <dbReference type="EMBL" id="CAE0443448.1"/>
    </source>
</evidence>
<keyword evidence="7" id="KW-1015">Disulfide bond</keyword>
<dbReference type="EC" id="1.15.1.1" evidence="9"/>
<reference evidence="11" key="1">
    <citation type="submission" date="2021-01" db="EMBL/GenBank/DDBJ databases">
        <authorList>
            <person name="Corre E."/>
            <person name="Pelletier E."/>
            <person name="Niang G."/>
            <person name="Scheremetjew M."/>
            <person name="Finn R."/>
            <person name="Kale V."/>
            <person name="Holt S."/>
            <person name="Cochrane G."/>
            <person name="Meng A."/>
            <person name="Brown T."/>
            <person name="Cohen L."/>
        </authorList>
    </citation>
    <scope>NUCLEOTIDE SEQUENCE</scope>
    <source>
        <strain evidence="11">GSBS06</strain>
    </source>
</reference>
<dbReference type="InterPro" id="IPR036423">
    <property type="entry name" value="SOD-like_Cu/Zn_dom_sf"/>
</dbReference>
<protein>
    <recommendedName>
        <fullName evidence="9">Superoxide dismutase [Cu-Zn]</fullName>
        <ecNumber evidence="9">1.15.1.1</ecNumber>
    </recommendedName>
</protein>
<dbReference type="PRINTS" id="PR00068">
    <property type="entry name" value="CUZNDISMTASE"/>
</dbReference>
<dbReference type="GO" id="GO:0004784">
    <property type="term" value="F:superoxide dismutase activity"/>
    <property type="evidence" value="ECO:0007669"/>
    <property type="project" value="UniProtKB-EC"/>
</dbReference>
<dbReference type="CDD" id="cd00305">
    <property type="entry name" value="Cu-Zn_Superoxide_Dismutase"/>
    <property type="match status" value="1"/>
</dbReference>
<dbReference type="InterPro" id="IPR018152">
    <property type="entry name" value="SOD_Cu/Zn_BS"/>
</dbReference>
<keyword evidence="5 9" id="KW-0560">Oxidoreductase</keyword>
<evidence type="ECO:0000256" key="3">
    <source>
        <dbReference type="ARBA" id="ARBA00022833"/>
    </source>
</evidence>
<dbReference type="EMBL" id="HBIN01017741">
    <property type="protein sequence ID" value="CAE0443448.1"/>
    <property type="molecule type" value="Transcribed_RNA"/>
</dbReference>
<keyword evidence="4" id="KW-0049">Antioxidant</keyword>
<dbReference type="GO" id="GO:0005507">
    <property type="term" value="F:copper ion binding"/>
    <property type="evidence" value="ECO:0007669"/>
    <property type="project" value="InterPro"/>
</dbReference>
<comment type="similarity">
    <text evidence="1 9">Belongs to the Cu-Zn superoxide dismutase family.</text>
</comment>